<dbReference type="EMBL" id="KV448741">
    <property type="protein sequence ID" value="OAX33595.1"/>
    <property type="molecule type" value="Genomic_DNA"/>
</dbReference>
<name>A0A1B7MLW5_9AGAM</name>
<feature type="compositionally biased region" description="Polar residues" evidence="1">
    <location>
        <begin position="1"/>
        <end position="18"/>
    </location>
</feature>
<dbReference type="OrthoDB" id="2711918at2759"/>
<dbReference type="AlphaFoldDB" id="A0A1B7MLW5"/>
<feature type="region of interest" description="Disordered" evidence="1">
    <location>
        <begin position="1"/>
        <end position="24"/>
    </location>
</feature>
<sequence>MPVQLPQDNFDASTASSQPPTPQRCVLDSVTSALSTTQLAVMSLHKEIEDLKDSLHTRTQELDAVKAKYSKFKATVKKVLAQLCSAVNCSALVRAPAQNSRFTRDLRMGKCPGSVSTHASANPMGT</sequence>
<accession>A0A1B7MLW5</accession>
<evidence type="ECO:0000313" key="3">
    <source>
        <dbReference type="Proteomes" id="UP000092154"/>
    </source>
</evidence>
<organism evidence="2 3">
    <name type="scientific">Rhizopogon vinicolor AM-OR11-026</name>
    <dbReference type="NCBI Taxonomy" id="1314800"/>
    <lineage>
        <taxon>Eukaryota</taxon>
        <taxon>Fungi</taxon>
        <taxon>Dikarya</taxon>
        <taxon>Basidiomycota</taxon>
        <taxon>Agaricomycotina</taxon>
        <taxon>Agaricomycetes</taxon>
        <taxon>Agaricomycetidae</taxon>
        <taxon>Boletales</taxon>
        <taxon>Suillineae</taxon>
        <taxon>Rhizopogonaceae</taxon>
        <taxon>Rhizopogon</taxon>
    </lineage>
</organism>
<evidence type="ECO:0000313" key="2">
    <source>
        <dbReference type="EMBL" id="OAX33595.1"/>
    </source>
</evidence>
<keyword evidence="3" id="KW-1185">Reference proteome</keyword>
<evidence type="ECO:0000256" key="1">
    <source>
        <dbReference type="SAM" id="MobiDB-lite"/>
    </source>
</evidence>
<reference evidence="2 3" key="1">
    <citation type="submission" date="2016-06" db="EMBL/GenBank/DDBJ databases">
        <title>Comparative genomics of the ectomycorrhizal sister species Rhizopogon vinicolor and Rhizopogon vesiculosus (Basidiomycota: Boletales) reveals a divergence of the mating type B locus.</title>
        <authorList>
            <consortium name="DOE Joint Genome Institute"/>
            <person name="Mujic A.B."/>
            <person name="Kuo A."/>
            <person name="Tritt A."/>
            <person name="Lipzen A."/>
            <person name="Chen C."/>
            <person name="Johnson J."/>
            <person name="Sharma A."/>
            <person name="Barry K."/>
            <person name="Grigoriev I.V."/>
            <person name="Spatafora J.W."/>
        </authorList>
    </citation>
    <scope>NUCLEOTIDE SEQUENCE [LARGE SCALE GENOMIC DNA]</scope>
    <source>
        <strain evidence="2 3">AM-OR11-026</strain>
    </source>
</reference>
<dbReference type="InParanoid" id="A0A1B7MLW5"/>
<gene>
    <name evidence="2" type="ORF">K503DRAFT_513216</name>
</gene>
<proteinExistence type="predicted"/>
<dbReference type="Proteomes" id="UP000092154">
    <property type="component" value="Unassembled WGS sequence"/>
</dbReference>
<protein>
    <submittedName>
        <fullName evidence="2">Uncharacterized protein</fullName>
    </submittedName>
</protein>